<feature type="transmembrane region" description="Helical" evidence="8">
    <location>
        <begin position="103"/>
        <end position="120"/>
    </location>
</feature>
<protein>
    <recommendedName>
        <fullName evidence="8">Probable membrane transporter protein</fullName>
    </recommendedName>
</protein>
<feature type="transmembrane region" description="Helical" evidence="8">
    <location>
        <begin position="197"/>
        <end position="214"/>
    </location>
</feature>
<reference evidence="9 10" key="1">
    <citation type="submission" date="2018-08" db="EMBL/GenBank/DDBJ databases">
        <title>Pallidiluteibacterium maritimus gen. nov., sp. nov., isolated from coastal sediment.</title>
        <authorList>
            <person name="Zhou L.Y."/>
        </authorList>
    </citation>
    <scope>NUCLEOTIDE SEQUENCE [LARGE SCALE GENOMIC DNA]</scope>
    <source>
        <strain evidence="9 10">XSD2</strain>
    </source>
</reference>
<dbReference type="Proteomes" id="UP000265926">
    <property type="component" value="Unassembled WGS sequence"/>
</dbReference>
<organism evidence="9 10">
    <name type="scientific">Maribellus luteus</name>
    <dbReference type="NCBI Taxonomy" id="2305463"/>
    <lineage>
        <taxon>Bacteria</taxon>
        <taxon>Pseudomonadati</taxon>
        <taxon>Bacteroidota</taxon>
        <taxon>Bacteroidia</taxon>
        <taxon>Marinilabiliales</taxon>
        <taxon>Prolixibacteraceae</taxon>
        <taxon>Maribellus</taxon>
    </lineage>
</organism>
<keyword evidence="3" id="KW-0813">Transport</keyword>
<dbReference type="PANTHER" id="PTHR30269:SF37">
    <property type="entry name" value="MEMBRANE TRANSPORTER PROTEIN"/>
    <property type="match status" value="1"/>
</dbReference>
<dbReference type="InterPro" id="IPR052017">
    <property type="entry name" value="TSUP"/>
</dbReference>
<evidence type="ECO:0000256" key="3">
    <source>
        <dbReference type="ARBA" id="ARBA00022448"/>
    </source>
</evidence>
<evidence type="ECO:0000256" key="2">
    <source>
        <dbReference type="ARBA" id="ARBA00009142"/>
    </source>
</evidence>
<dbReference type="OrthoDB" id="7843147at2"/>
<evidence type="ECO:0000256" key="1">
    <source>
        <dbReference type="ARBA" id="ARBA00004651"/>
    </source>
</evidence>
<dbReference type="PANTHER" id="PTHR30269">
    <property type="entry name" value="TRANSMEMBRANE PROTEIN YFCA"/>
    <property type="match status" value="1"/>
</dbReference>
<evidence type="ECO:0000256" key="8">
    <source>
        <dbReference type="RuleBase" id="RU363041"/>
    </source>
</evidence>
<dbReference type="Pfam" id="PF01925">
    <property type="entry name" value="TauE"/>
    <property type="match status" value="1"/>
</dbReference>
<feature type="transmembrane region" description="Helical" evidence="8">
    <location>
        <begin position="12"/>
        <end position="37"/>
    </location>
</feature>
<name>A0A399SW91_9BACT</name>
<keyword evidence="7 8" id="KW-0472">Membrane</keyword>
<dbReference type="AlphaFoldDB" id="A0A399SW91"/>
<evidence type="ECO:0000256" key="6">
    <source>
        <dbReference type="ARBA" id="ARBA00022989"/>
    </source>
</evidence>
<evidence type="ECO:0000256" key="4">
    <source>
        <dbReference type="ARBA" id="ARBA00022475"/>
    </source>
</evidence>
<evidence type="ECO:0000313" key="10">
    <source>
        <dbReference type="Proteomes" id="UP000265926"/>
    </source>
</evidence>
<keyword evidence="4 8" id="KW-1003">Cell membrane</keyword>
<gene>
    <name evidence="9" type="ORF">D1614_11420</name>
</gene>
<keyword evidence="10" id="KW-1185">Reference proteome</keyword>
<comment type="similarity">
    <text evidence="2 8">Belongs to the 4-toluene sulfonate uptake permease (TSUP) (TC 2.A.102) family.</text>
</comment>
<proteinExistence type="inferred from homology"/>
<feature type="transmembrane region" description="Helical" evidence="8">
    <location>
        <begin position="171"/>
        <end position="190"/>
    </location>
</feature>
<accession>A0A399SW91</accession>
<keyword evidence="6 8" id="KW-1133">Transmembrane helix</keyword>
<feature type="transmembrane region" description="Helical" evidence="8">
    <location>
        <begin position="226"/>
        <end position="244"/>
    </location>
</feature>
<comment type="subcellular location">
    <subcellularLocation>
        <location evidence="1 8">Cell membrane</location>
        <topology evidence="1 8">Multi-pass membrane protein</topology>
    </subcellularLocation>
</comment>
<feature type="transmembrane region" description="Helical" evidence="8">
    <location>
        <begin position="132"/>
        <end position="151"/>
    </location>
</feature>
<comment type="caution">
    <text evidence="9">The sequence shown here is derived from an EMBL/GenBank/DDBJ whole genome shotgun (WGS) entry which is preliminary data.</text>
</comment>
<dbReference type="EMBL" id="QWGR01000005">
    <property type="protein sequence ID" value="RIJ48330.1"/>
    <property type="molecule type" value="Genomic_DNA"/>
</dbReference>
<evidence type="ECO:0000256" key="7">
    <source>
        <dbReference type="ARBA" id="ARBA00023136"/>
    </source>
</evidence>
<sequence length="245" mass="26730">MDFTFNLLGMNIWVVLVIVLSSLLKGLTGFGFALVSLPVLMAWYPPREIIPVLMICNLIASLFIVLQKKQHPLVTRPYQSLIVSGGLFTVLGVMALKTVSEQTLVHITGLAFIVLTLFSWRKLPKVKLPPIAFSLAGALIGFITGAISVSGPPLALFLNLSRVDNRGFREIFAWFSIVTAVVAIAGYIQTGLLTMQSLKMALVFVPILLLGTIVGKRLNTLFSVNAFRKINMAITLLASFLLLVS</sequence>
<dbReference type="GO" id="GO:0005886">
    <property type="term" value="C:plasma membrane"/>
    <property type="evidence" value="ECO:0007669"/>
    <property type="project" value="UniProtKB-SubCell"/>
</dbReference>
<feature type="transmembrane region" description="Helical" evidence="8">
    <location>
        <begin position="49"/>
        <end position="66"/>
    </location>
</feature>
<keyword evidence="5 8" id="KW-0812">Transmembrane</keyword>
<evidence type="ECO:0000256" key="5">
    <source>
        <dbReference type="ARBA" id="ARBA00022692"/>
    </source>
</evidence>
<dbReference type="InterPro" id="IPR002781">
    <property type="entry name" value="TM_pro_TauE-like"/>
</dbReference>
<evidence type="ECO:0000313" key="9">
    <source>
        <dbReference type="EMBL" id="RIJ48330.1"/>
    </source>
</evidence>